<dbReference type="AlphaFoldDB" id="A0A0A9AZV6"/>
<proteinExistence type="predicted"/>
<sequence length="22" mass="2582">MWRGRSSVHFYRRLHSAAAPPV</sequence>
<accession>A0A0A9AZV6</accession>
<protein>
    <submittedName>
        <fullName evidence="1">Uncharacterized protein</fullName>
    </submittedName>
</protein>
<name>A0A0A9AZV6_ARUDO</name>
<evidence type="ECO:0000313" key="1">
    <source>
        <dbReference type="EMBL" id="JAD57289.1"/>
    </source>
</evidence>
<reference evidence="1" key="1">
    <citation type="submission" date="2014-09" db="EMBL/GenBank/DDBJ databases">
        <authorList>
            <person name="Magalhaes I.L.F."/>
            <person name="Oliveira U."/>
            <person name="Santos F.R."/>
            <person name="Vidigal T.H.D.A."/>
            <person name="Brescovit A.D."/>
            <person name="Santos A.J."/>
        </authorList>
    </citation>
    <scope>NUCLEOTIDE SEQUENCE</scope>
    <source>
        <tissue evidence="1">Shoot tissue taken approximately 20 cm above the soil surface</tissue>
    </source>
</reference>
<organism evidence="1">
    <name type="scientific">Arundo donax</name>
    <name type="common">Giant reed</name>
    <name type="synonym">Donax arundinaceus</name>
    <dbReference type="NCBI Taxonomy" id="35708"/>
    <lineage>
        <taxon>Eukaryota</taxon>
        <taxon>Viridiplantae</taxon>
        <taxon>Streptophyta</taxon>
        <taxon>Embryophyta</taxon>
        <taxon>Tracheophyta</taxon>
        <taxon>Spermatophyta</taxon>
        <taxon>Magnoliopsida</taxon>
        <taxon>Liliopsida</taxon>
        <taxon>Poales</taxon>
        <taxon>Poaceae</taxon>
        <taxon>PACMAD clade</taxon>
        <taxon>Arundinoideae</taxon>
        <taxon>Arundineae</taxon>
        <taxon>Arundo</taxon>
    </lineage>
</organism>
<dbReference type="EMBL" id="GBRH01240606">
    <property type="protein sequence ID" value="JAD57289.1"/>
    <property type="molecule type" value="Transcribed_RNA"/>
</dbReference>
<reference evidence="1" key="2">
    <citation type="journal article" date="2015" name="Data Brief">
        <title>Shoot transcriptome of the giant reed, Arundo donax.</title>
        <authorList>
            <person name="Barrero R.A."/>
            <person name="Guerrero F.D."/>
            <person name="Moolhuijzen P."/>
            <person name="Goolsby J.A."/>
            <person name="Tidwell J."/>
            <person name="Bellgard S.E."/>
            <person name="Bellgard M.I."/>
        </authorList>
    </citation>
    <scope>NUCLEOTIDE SEQUENCE</scope>
    <source>
        <tissue evidence="1">Shoot tissue taken approximately 20 cm above the soil surface</tissue>
    </source>
</reference>